<accession>A0ABQ0L6I3</accession>
<reference evidence="3" key="1">
    <citation type="submission" date="2014-09" db="EMBL/GenBank/DDBJ databases">
        <title>Genome sequence of the luminous mushroom Mycena chlorophos for searching fungal bioluminescence genes.</title>
        <authorList>
            <person name="Tanaka Y."/>
            <person name="Kasuga D."/>
            <person name="Oba Y."/>
            <person name="Hase S."/>
            <person name="Sato K."/>
            <person name="Oba Y."/>
            <person name="Sakakibara Y."/>
        </authorList>
    </citation>
    <scope>NUCLEOTIDE SEQUENCE</scope>
</reference>
<proteinExistence type="predicted"/>
<evidence type="ECO:0000313" key="4">
    <source>
        <dbReference type="Proteomes" id="UP000815677"/>
    </source>
</evidence>
<organism evidence="3 4">
    <name type="scientific">Mycena chlorophos</name>
    <name type="common">Agaric fungus</name>
    <name type="synonym">Agaricus chlorophos</name>
    <dbReference type="NCBI Taxonomy" id="658473"/>
    <lineage>
        <taxon>Eukaryota</taxon>
        <taxon>Fungi</taxon>
        <taxon>Dikarya</taxon>
        <taxon>Basidiomycota</taxon>
        <taxon>Agaricomycotina</taxon>
        <taxon>Agaricomycetes</taxon>
        <taxon>Agaricomycetidae</taxon>
        <taxon>Agaricales</taxon>
        <taxon>Marasmiineae</taxon>
        <taxon>Mycenaceae</taxon>
        <taxon>Mycena</taxon>
    </lineage>
</organism>
<feature type="compositionally biased region" description="Basic residues" evidence="2">
    <location>
        <begin position="40"/>
        <end position="53"/>
    </location>
</feature>
<feature type="region of interest" description="Disordered" evidence="2">
    <location>
        <begin position="33"/>
        <end position="94"/>
    </location>
</feature>
<evidence type="ECO:0000256" key="1">
    <source>
        <dbReference type="SAM" id="Coils"/>
    </source>
</evidence>
<dbReference type="Proteomes" id="UP000815677">
    <property type="component" value="Unassembled WGS sequence"/>
</dbReference>
<evidence type="ECO:0000313" key="3">
    <source>
        <dbReference type="EMBL" id="GAT45461.1"/>
    </source>
</evidence>
<feature type="compositionally biased region" description="Low complexity" evidence="2">
    <location>
        <begin position="56"/>
        <end position="65"/>
    </location>
</feature>
<evidence type="ECO:0000256" key="2">
    <source>
        <dbReference type="SAM" id="MobiDB-lite"/>
    </source>
</evidence>
<dbReference type="EMBL" id="DF841347">
    <property type="protein sequence ID" value="GAT45461.1"/>
    <property type="molecule type" value="Genomic_DNA"/>
</dbReference>
<gene>
    <name evidence="3" type="ORF">MCHLO_03040</name>
</gene>
<feature type="coiled-coil region" evidence="1">
    <location>
        <begin position="158"/>
        <end position="245"/>
    </location>
</feature>
<keyword evidence="4" id="KW-1185">Reference proteome</keyword>
<keyword evidence="1" id="KW-0175">Coiled coil</keyword>
<name>A0ABQ0L6I3_MYCCL</name>
<sequence length="257" mass="29033">MSAAAEDFPSSPIQYEYQESQLDDEIWQAQEAAYSPATQKSRKRERHLNRVRHGASPSSSPESSPGPRPSAKKSRSDTAAFFERGGFLDSQTGDGTYIDHLCGLELKREDSQLETGSDFEEDQLKDEEYSQVQRFGLSQPHSSPHHDPKRVSPAADTVADLRRQLTAMAAERDGLRDECDELRDACARLSGQNQALRQSFNGIVDFDVLGAEELREARQKWDLERKELEQQIAVKNAALQEWRRVALPVSQLYRTLP</sequence>
<protein>
    <submittedName>
        <fullName evidence="3">Uncharacterized protein</fullName>
    </submittedName>
</protein>